<evidence type="ECO:0000256" key="2">
    <source>
        <dbReference type="SAM" id="SignalP"/>
    </source>
</evidence>
<protein>
    <recommendedName>
        <fullName evidence="5">Calcium-binding protein</fullName>
    </recommendedName>
</protein>
<dbReference type="Proteomes" id="UP000621510">
    <property type="component" value="Unassembled WGS sequence"/>
</dbReference>
<accession>A0ABS1PP90</accession>
<organism evidence="3 4">
    <name type="scientific">Streptomyces endocoffeicus</name>
    <dbReference type="NCBI Taxonomy" id="2898945"/>
    <lineage>
        <taxon>Bacteria</taxon>
        <taxon>Bacillati</taxon>
        <taxon>Actinomycetota</taxon>
        <taxon>Actinomycetes</taxon>
        <taxon>Kitasatosporales</taxon>
        <taxon>Streptomycetaceae</taxon>
        <taxon>Streptomyces</taxon>
    </lineage>
</organism>
<feature type="compositionally biased region" description="Polar residues" evidence="1">
    <location>
        <begin position="143"/>
        <end position="155"/>
    </location>
</feature>
<dbReference type="SUPFAM" id="SSF51120">
    <property type="entry name" value="beta-Roll"/>
    <property type="match status" value="1"/>
</dbReference>
<evidence type="ECO:0000256" key="1">
    <source>
        <dbReference type="SAM" id="MobiDB-lite"/>
    </source>
</evidence>
<comment type="caution">
    <text evidence="3">The sequence shown here is derived from an EMBL/GenBank/DDBJ whole genome shotgun (WGS) entry which is preliminary data.</text>
</comment>
<sequence>MTRHGSRRVIALLACTAALTGAALSTGGAAQAAAPAKAPTATTCTDPKTGLPLTATIEGDKNANAIWGTPGSVVNAFSGDDWVFSDLISTSAVVCLGDGSDNFNPSDPTNVSVGTYFGVSGQNGNDNITGGTGNDYLFGDSPDNASHSGNDTPSGAKSRVRRLRACVISPAGRATPGTLPQLPLGGAP</sequence>
<feature type="region of interest" description="Disordered" evidence="1">
    <location>
        <begin position="128"/>
        <end position="160"/>
    </location>
</feature>
<name>A0ABS1PP90_9ACTN</name>
<keyword evidence="2" id="KW-0732">Signal</keyword>
<dbReference type="EMBL" id="JAERRG010000006">
    <property type="protein sequence ID" value="MBL1114246.1"/>
    <property type="molecule type" value="Genomic_DNA"/>
</dbReference>
<evidence type="ECO:0000313" key="3">
    <source>
        <dbReference type="EMBL" id="MBL1114246.1"/>
    </source>
</evidence>
<feature type="signal peptide" evidence="2">
    <location>
        <begin position="1"/>
        <end position="32"/>
    </location>
</feature>
<evidence type="ECO:0000313" key="4">
    <source>
        <dbReference type="Proteomes" id="UP000621510"/>
    </source>
</evidence>
<evidence type="ECO:0008006" key="5">
    <source>
        <dbReference type="Google" id="ProtNLM"/>
    </source>
</evidence>
<reference evidence="3 4" key="1">
    <citation type="submission" date="2021-01" db="EMBL/GenBank/DDBJ databases">
        <title>WGS of actinomycetes isolated from Thailand.</title>
        <authorList>
            <person name="Thawai C."/>
        </authorList>
    </citation>
    <scope>NUCLEOTIDE SEQUENCE [LARGE SCALE GENOMIC DNA]</scope>
    <source>
        <strain evidence="3 4">CA3R110</strain>
    </source>
</reference>
<feature type="chain" id="PRO_5045322818" description="Calcium-binding protein" evidence="2">
    <location>
        <begin position="33"/>
        <end position="188"/>
    </location>
</feature>
<dbReference type="InterPro" id="IPR011049">
    <property type="entry name" value="Serralysin-like_metalloprot_C"/>
</dbReference>
<keyword evidence="4" id="KW-1185">Reference proteome</keyword>
<dbReference type="RefSeq" id="WP_201852090.1">
    <property type="nucleotide sequence ID" value="NZ_JAERRG010000006.1"/>
</dbReference>
<proteinExistence type="predicted"/>
<gene>
    <name evidence="3" type="ORF">JK364_17870</name>
</gene>